<comment type="similarity">
    <text evidence="2">Belongs to the spermidine/spermine synthase family.</text>
</comment>
<keyword evidence="5" id="KW-0068">Autocatalytic cleavage</keyword>
<evidence type="ECO:0000313" key="15">
    <source>
        <dbReference type="Proteomes" id="UP000310719"/>
    </source>
</evidence>
<dbReference type="EMBL" id="LR590464">
    <property type="protein sequence ID" value="VTP64124.1"/>
    <property type="molecule type" value="Genomic_DNA"/>
</dbReference>
<keyword evidence="7 12" id="KW-0620">Polyamine biosynthesis</keyword>
<dbReference type="GO" id="GO:0008295">
    <property type="term" value="P:spermidine biosynthetic process"/>
    <property type="evidence" value="ECO:0007669"/>
    <property type="project" value="UniProtKB-KW"/>
</dbReference>
<keyword evidence="10" id="KW-0704">Schiff base</keyword>
<dbReference type="Gene3D" id="3.40.50.150">
    <property type="entry name" value="Vaccinia Virus protein VP39"/>
    <property type="match status" value="1"/>
</dbReference>
<gene>
    <name evidence="14" type="primary">speD</name>
    <name evidence="14" type="ORF">NCTC13032_01192</name>
</gene>
<keyword evidence="9 14" id="KW-0456">Lyase</keyword>
<dbReference type="EC" id="4.1.1.50" evidence="14"/>
<reference evidence="14 15" key="1">
    <citation type="submission" date="2019-05" db="EMBL/GenBank/DDBJ databases">
        <authorList>
            <consortium name="Pathogen Informatics"/>
        </authorList>
    </citation>
    <scope>NUCLEOTIDE SEQUENCE [LARGE SCALE GENOMIC DNA]</scope>
    <source>
        <strain evidence="14 15">NCTC13032</strain>
    </source>
</reference>
<dbReference type="PROSITE" id="PS51006">
    <property type="entry name" value="PABS_2"/>
    <property type="match status" value="1"/>
</dbReference>
<evidence type="ECO:0000259" key="13">
    <source>
        <dbReference type="PROSITE" id="PS51006"/>
    </source>
</evidence>
<comment type="cofactor">
    <cofactor evidence="1">
        <name>pyruvate</name>
        <dbReference type="ChEBI" id="CHEBI:15361"/>
    </cofactor>
</comment>
<evidence type="ECO:0000256" key="9">
    <source>
        <dbReference type="ARBA" id="ARBA00023239"/>
    </source>
</evidence>
<evidence type="ECO:0000256" key="3">
    <source>
        <dbReference type="ARBA" id="ARBA00022679"/>
    </source>
</evidence>
<keyword evidence="4" id="KW-0210">Decarboxylase</keyword>
<dbReference type="InterPro" id="IPR003826">
    <property type="entry name" value="AdoMetDC_fam_prok"/>
</dbReference>
<evidence type="ECO:0000256" key="1">
    <source>
        <dbReference type="ARBA" id="ARBA00001928"/>
    </source>
</evidence>
<evidence type="ECO:0000256" key="11">
    <source>
        <dbReference type="ARBA" id="ARBA00023317"/>
    </source>
</evidence>
<organism evidence="14 15">
    <name type="scientific">Leclercia adecarboxylata</name>
    <dbReference type="NCBI Taxonomy" id="83655"/>
    <lineage>
        <taxon>Bacteria</taxon>
        <taxon>Pseudomonadati</taxon>
        <taxon>Pseudomonadota</taxon>
        <taxon>Gammaproteobacteria</taxon>
        <taxon>Enterobacterales</taxon>
        <taxon>Enterobacteriaceae</taxon>
        <taxon>Leclercia</taxon>
    </lineage>
</organism>
<dbReference type="GO" id="GO:0005829">
    <property type="term" value="C:cytosol"/>
    <property type="evidence" value="ECO:0007669"/>
    <property type="project" value="TreeGrafter"/>
</dbReference>
<dbReference type="GO" id="GO:0016740">
    <property type="term" value="F:transferase activity"/>
    <property type="evidence" value="ECO:0007669"/>
    <property type="project" value="UniProtKB-UniRule"/>
</dbReference>
<dbReference type="PANTHER" id="PTHR33866">
    <property type="entry name" value="S-ADENOSYLMETHIONINE DECARBOXYLASE PROENZYME"/>
    <property type="match status" value="1"/>
</dbReference>
<evidence type="ECO:0000256" key="7">
    <source>
        <dbReference type="ARBA" id="ARBA00023115"/>
    </source>
</evidence>
<dbReference type="Gene3D" id="3.60.90.10">
    <property type="entry name" value="S-adenosylmethionine decarboxylase"/>
    <property type="match status" value="1"/>
</dbReference>
<sequence length="332" mass="37134">MFIISDCTDPIGPGESLFTSAFYEGCKRCLNPGGVFVAQNGVCFLQQDEAIDSHRKLSHYFTDVSFYQAAIPTYYGGVMTFAWATDNEALRHLSTGIIQAALPARKSDAAVITIRPSITAAFALPAIFARGSEGVNELKKLKLHGFNNLTKSLSFCIYDICYVKTAEERDGYIAYIDELYNANRLTGDPVRDLLHHRGQYPEISRDRIMNPQGCQRHHSGPVKSRLTRRLSTTVSIPARCRKRSLPISIRATSAYIPYPESHPEGGLCTFRADIEVSTCGVISPLNALNYLIHQLESDIVTIDYRVRGFTRDINGMKHFIDHEINSIQKLHV</sequence>
<dbReference type="Proteomes" id="UP000310719">
    <property type="component" value="Chromosome"/>
</dbReference>
<dbReference type="InterPro" id="IPR030374">
    <property type="entry name" value="PABS"/>
</dbReference>
<keyword evidence="3 12" id="KW-0808">Transferase</keyword>
<feature type="domain" description="PABS" evidence="13">
    <location>
        <begin position="1"/>
        <end position="86"/>
    </location>
</feature>
<evidence type="ECO:0000256" key="2">
    <source>
        <dbReference type="ARBA" id="ARBA00007867"/>
    </source>
</evidence>
<accession>A0A4U9HJM1</accession>
<evidence type="ECO:0000256" key="6">
    <source>
        <dbReference type="ARBA" id="ARBA00023066"/>
    </source>
</evidence>
<dbReference type="SUPFAM" id="SSF56276">
    <property type="entry name" value="S-adenosylmethionine decarboxylase"/>
    <property type="match status" value="1"/>
</dbReference>
<dbReference type="Pfam" id="PF01564">
    <property type="entry name" value="Spermine_synth"/>
    <property type="match status" value="1"/>
</dbReference>
<feature type="active site" description="Proton acceptor" evidence="12">
    <location>
        <position position="6"/>
    </location>
</feature>
<dbReference type="GO" id="GO:0004014">
    <property type="term" value="F:adenosylmethionine decarboxylase activity"/>
    <property type="evidence" value="ECO:0007669"/>
    <property type="project" value="UniProtKB-EC"/>
</dbReference>
<name>A0A4U9HJM1_9ENTR</name>
<dbReference type="SUPFAM" id="SSF53335">
    <property type="entry name" value="S-adenosyl-L-methionine-dependent methyltransferases"/>
    <property type="match status" value="1"/>
</dbReference>
<evidence type="ECO:0000256" key="12">
    <source>
        <dbReference type="PROSITE-ProRule" id="PRU00354"/>
    </source>
</evidence>
<evidence type="ECO:0000256" key="8">
    <source>
        <dbReference type="ARBA" id="ARBA00023145"/>
    </source>
</evidence>
<keyword evidence="8" id="KW-0865">Zymogen</keyword>
<evidence type="ECO:0000256" key="5">
    <source>
        <dbReference type="ARBA" id="ARBA00022813"/>
    </source>
</evidence>
<protein>
    <submittedName>
        <fullName evidence="14">S-adenosylmethionine decarboxylase proenzyme</fullName>
        <ecNumber evidence="14">4.1.1.50</ecNumber>
    </submittedName>
</protein>
<dbReference type="AlphaFoldDB" id="A0A4U9HJM1"/>
<dbReference type="InterPro" id="IPR016067">
    <property type="entry name" value="S-AdoMet_deCO2ase_core"/>
</dbReference>
<proteinExistence type="inferred from homology"/>
<evidence type="ECO:0000313" key="14">
    <source>
        <dbReference type="EMBL" id="VTP64124.1"/>
    </source>
</evidence>
<dbReference type="InterPro" id="IPR029063">
    <property type="entry name" value="SAM-dependent_MTases_sf"/>
</dbReference>
<evidence type="ECO:0000256" key="10">
    <source>
        <dbReference type="ARBA" id="ARBA00023270"/>
    </source>
</evidence>
<dbReference type="PANTHER" id="PTHR33866:SF1">
    <property type="entry name" value="S-ADENOSYLMETHIONINE DECARBOXYLASE PROENZYME"/>
    <property type="match status" value="1"/>
</dbReference>
<keyword evidence="6" id="KW-0745">Spermidine biosynthesis</keyword>
<keyword evidence="11" id="KW-0670">Pyruvate</keyword>
<evidence type="ECO:0000256" key="4">
    <source>
        <dbReference type="ARBA" id="ARBA00022793"/>
    </source>
</evidence>